<dbReference type="PANTHER" id="PTHR31212:SF5">
    <property type="entry name" value="ISOCHORISMATASE FAMILY PROTEIN FAMILY (AFU_ORTHOLOGUE AFUA_3G14500)"/>
    <property type="match status" value="1"/>
</dbReference>
<dbReference type="AlphaFoldDB" id="A0A0D1ZPN4"/>
<dbReference type="InterPro" id="IPR032854">
    <property type="entry name" value="ALKBH3"/>
</dbReference>
<dbReference type="VEuPathDB" id="FungiDB:PV10_00389"/>
<dbReference type="PANTHER" id="PTHR31212">
    <property type="entry name" value="ALPHA-KETOGLUTARATE-DEPENDENT DIOXYGENASE ALKB HOMOLOG 3"/>
    <property type="match status" value="1"/>
</dbReference>
<dbReference type="CDD" id="cd00431">
    <property type="entry name" value="cysteine_hydrolases"/>
    <property type="match status" value="1"/>
</dbReference>
<dbReference type="EMBL" id="KN847520">
    <property type="protein sequence ID" value="KIV96537.1"/>
    <property type="molecule type" value="Genomic_DNA"/>
</dbReference>
<evidence type="ECO:0000256" key="2">
    <source>
        <dbReference type="SAM" id="MobiDB-lite"/>
    </source>
</evidence>
<name>A0A0D1ZPN4_EXOME</name>
<dbReference type="Pfam" id="PF13532">
    <property type="entry name" value="2OG-FeII_Oxy_2"/>
    <property type="match status" value="1"/>
</dbReference>
<dbReference type="InterPro" id="IPR027450">
    <property type="entry name" value="AlkB-like"/>
</dbReference>
<feature type="compositionally biased region" description="Acidic residues" evidence="2">
    <location>
        <begin position="95"/>
        <end position="104"/>
    </location>
</feature>
<dbReference type="HOGENOM" id="CLU_005335_0_0_1"/>
<dbReference type="Pfam" id="PF00857">
    <property type="entry name" value="Isochorismatase"/>
    <property type="match status" value="1"/>
</dbReference>
<dbReference type="OMA" id="KMYHLSG"/>
<dbReference type="PROSITE" id="PS51471">
    <property type="entry name" value="FE2OG_OXY"/>
    <property type="match status" value="1"/>
</dbReference>
<dbReference type="InterPro" id="IPR036380">
    <property type="entry name" value="Isochorismatase-like_sf"/>
</dbReference>
<dbReference type="SUPFAM" id="SSF52499">
    <property type="entry name" value="Isochorismatase-like hydrolases"/>
    <property type="match status" value="1"/>
</dbReference>
<evidence type="ECO:0000256" key="1">
    <source>
        <dbReference type="ARBA" id="ARBA00006336"/>
    </source>
</evidence>
<dbReference type="RefSeq" id="XP_016228111.1">
    <property type="nucleotide sequence ID" value="XM_016364462.1"/>
</dbReference>
<organism evidence="4 5">
    <name type="scientific">Exophiala mesophila</name>
    <name type="common">Black yeast-like fungus</name>
    <dbReference type="NCBI Taxonomy" id="212818"/>
    <lineage>
        <taxon>Eukaryota</taxon>
        <taxon>Fungi</taxon>
        <taxon>Dikarya</taxon>
        <taxon>Ascomycota</taxon>
        <taxon>Pezizomycotina</taxon>
        <taxon>Eurotiomycetes</taxon>
        <taxon>Chaetothyriomycetidae</taxon>
        <taxon>Chaetothyriales</taxon>
        <taxon>Herpotrichiellaceae</taxon>
        <taxon>Exophiala</taxon>
    </lineage>
</organism>
<evidence type="ECO:0000313" key="5">
    <source>
        <dbReference type="Proteomes" id="UP000054302"/>
    </source>
</evidence>
<comment type="similarity">
    <text evidence="1">Belongs to the isochorismatase family.</text>
</comment>
<feature type="compositionally biased region" description="Polar residues" evidence="2">
    <location>
        <begin position="381"/>
        <end position="399"/>
    </location>
</feature>
<dbReference type="STRING" id="212818.A0A0D1ZPN4"/>
<dbReference type="InterPro" id="IPR000868">
    <property type="entry name" value="Isochorismatase-like_dom"/>
</dbReference>
<reference evidence="4 5" key="1">
    <citation type="submission" date="2015-01" db="EMBL/GenBank/DDBJ databases">
        <title>The Genome Sequence of Exophiala mesophila CBS40295.</title>
        <authorList>
            <consortium name="The Broad Institute Genomics Platform"/>
            <person name="Cuomo C."/>
            <person name="de Hoog S."/>
            <person name="Gorbushina A."/>
            <person name="Stielow B."/>
            <person name="Teixiera M."/>
            <person name="Abouelleil A."/>
            <person name="Chapman S.B."/>
            <person name="Priest M."/>
            <person name="Young S.K."/>
            <person name="Wortman J."/>
            <person name="Nusbaum C."/>
            <person name="Birren B."/>
        </authorList>
    </citation>
    <scope>NUCLEOTIDE SEQUENCE [LARGE SCALE GENOMIC DNA]</scope>
    <source>
        <strain evidence="4 5">CBS 40295</strain>
    </source>
</reference>
<dbReference type="InterPro" id="IPR005123">
    <property type="entry name" value="Oxoglu/Fe-dep_dioxygenase_dom"/>
</dbReference>
<dbReference type="GeneID" id="27318234"/>
<accession>A0A0D1ZPN4</accession>
<evidence type="ECO:0000313" key="4">
    <source>
        <dbReference type="EMBL" id="KIV96537.1"/>
    </source>
</evidence>
<dbReference type="Gene3D" id="2.60.120.590">
    <property type="entry name" value="Alpha-ketoglutarate-dependent dioxygenase AlkB-like"/>
    <property type="match status" value="1"/>
</dbReference>
<dbReference type="SUPFAM" id="SSF51197">
    <property type="entry name" value="Clavaminate synthase-like"/>
    <property type="match status" value="1"/>
</dbReference>
<dbReference type="InterPro" id="IPR037151">
    <property type="entry name" value="AlkB-like_sf"/>
</dbReference>
<dbReference type="GO" id="GO:0006307">
    <property type="term" value="P:DNA alkylation repair"/>
    <property type="evidence" value="ECO:0007669"/>
    <property type="project" value="InterPro"/>
</dbReference>
<dbReference type="OrthoDB" id="445341at2759"/>
<proteinExistence type="inferred from homology"/>
<dbReference type="Proteomes" id="UP000054302">
    <property type="component" value="Unassembled WGS sequence"/>
</dbReference>
<evidence type="ECO:0000259" key="3">
    <source>
        <dbReference type="PROSITE" id="PS51471"/>
    </source>
</evidence>
<sequence>MLFPAGSLPSPPPIDTKKALLLLDFQNEFVSAEGKNLIPNVKTFISKLPSLISEFRTKGEVIWCGTEFVHPRSSLSETTGSQCILSNQSLTLREDDYDGDDDDEYTRTRPTIAVEDSPSSSPAPHHLIDPEAFLGPLKPSGARCCLPGSAGVEYPKVLQPAIDQRRDLVFLKSHYSAFVDTPLLTHLRTNLITELYVCGSMSNITVYATVLDAVCHGLQVCVVEDCLGYINERCHIEAMCHMADNMGANGIDCQELRDDLAGLLGDVVREQDFGATFEIRLPVAPPSTTRPRATAQQADQWASYFHAESGQEAESKSAREAPSPREQGVIQHHSYANSESSSCKEPRRTSPCHSPPRKRSPSAVDPPEQEPLPKSSHKPSNRVSNPRTLTEQPNTQDSQPVHDLSSAKHSQTAIDAAMSASMPLDETSTDVDQSEIKIQPDSKQSVTGLAPNQDILDLSGASAGKKKKKWEARILESGDVMGQGDSFLHVHLLDSEDASAAFYTCRNSVQWQKMFHRSGEVPRLVAVQGSVSKNGSQVPVYRHPADESPELRPFDLTVDGLRKEAEKIVGHPLNHVLIQWYRNCEDNISEHSDKSLDIVRGSKIVNLSLGARRTMTLRTKKSAVATDGSVQTSDTVRPSQRIHLPHNSLFILGPETNRHWLHAIRADKRLPFEKDPTELAFDGERISLTFRHIGTFIDPINNTIWGQGATAKTHDAAVPLKTGAEAEREGEMMIRAFGQENHRSTDWDWDEWYGNGFDVINFETKPPV</sequence>
<feature type="region of interest" description="Disordered" evidence="2">
    <location>
        <begin position="94"/>
        <end position="125"/>
    </location>
</feature>
<feature type="region of interest" description="Disordered" evidence="2">
    <location>
        <begin position="307"/>
        <end position="411"/>
    </location>
</feature>
<dbReference type="GO" id="GO:0051213">
    <property type="term" value="F:dioxygenase activity"/>
    <property type="evidence" value="ECO:0007669"/>
    <property type="project" value="InterPro"/>
</dbReference>
<dbReference type="Gene3D" id="3.40.50.850">
    <property type="entry name" value="Isochorismatase-like"/>
    <property type="match status" value="1"/>
</dbReference>
<feature type="compositionally biased region" description="Basic and acidic residues" evidence="2">
    <location>
        <begin position="313"/>
        <end position="323"/>
    </location>
</feature>
<protein>
    <recommendedName>
        <fullName evidence="3">Fe2OG dioxygenase domain-containing protein</fullName>
    </recommendedName>
</protein>
<keyword evidence="5" id="KW-1185">Reference proteome</keyword>
<gene>
    <name evidence="4" type="ORF">PV10_00389</name>
</gene>
<feature type="domain" description="Fe2OG dioxygenase" evidence="3">
    <location>
        <begin position="572"/>
        <end position="694"/>
    </location>
</feature>
<feature type="region of interest" description="Disordered" evidence="2">
    <location>
        <begin position="423"/>
        <end position="451"/>
    </location>
</feature>